<dbReference type="EMBL" id="OZ034817">
    <property type="protein sequence ID" value="CAL1384415.1"/>
    <property type="molecule type" value="Genomic_DNA"/>
</dbReference>
<evidence type="ECO:0000313" key="2">
    <source>
        <dbReference type="EMBL" id="CAL1384415.1"/>
    </source>
</evidence>
<evidence type="ECO:0000256" key="1">
    <source>
        <dbReference type="SAM" id="MobiDB-lite"/>
    </source>
</evidence>
<feature type="region of interest" description="Disordered" evidence="1">
    <location>
        <begin position="1"/>
        <end position="39"/>
    </location>
</feature>
<organism evidence="2 3">
    <name type="scientific">Linum trigynum</name>
    <dbReference type="NCBI Taxonomy" id="586398"/>
    <lineage>
        <taxon>Eukaryota</taxon>
        <taxon>Viridiplantae</taxon>
        <taxon>Streptophyta</taxon>
        <taxon>Embryophyta</taxon>
        <taxon>Tracheophyta</taxon>
        <taxon>Spermatophyta</taxon>
        <taxon>Magnoliopsida</taxon>
        <taxon>eudicotyledons</taxon>
        <taxon>Gunneridae</taxon>
        <taxon>Pentapetalae</taxon>
        <taxon>rosids</taxon>
        <taxon>fabids</taxon>
        <taxon>Malpighiales</taxon>
        <taxon>Linaceae</taxon>
        <taxon>Linum</taxon>
    </lineage>
</organism>
<gene>
    <name evidence="2" type="ORF">LTRI10_LOCUS25621</name>
</gene>
<dbReference type="Proteomes" id="UP001497516">
    <property type="component" value="Chromosome 4"/>
</dbReference>
<evidence type="ECO:0000313" key="3">
    <source>
        <dbReference type="Proteomes" id="UP001497516"/>
    </source>
</evidence>
<sequence length="82" mass="9435">MRIVSKREGGIVNGNMEETRGTRGWRNRRMGRETSGATTVEPQLSTVTRVFHRIAAATMRKMEADFGCFWEEDEIENYDGHI</sequence>
<name>A0AAV2EFT5_9ROSI</name>
<keyword evidence="3" id="KW-1185">Reference proteome</keyword>
<reference evidence="2 3" key="1">
    <citation type="submission" date="2024-04" db="EMBL/GenBank/DDBJ databases">
        <authorList>
            <person name="Fracassetti M."/>
        </authorList>
    </citation>
    <scope>NUCLEOTIDE SEQUENCE [LARGE SCALE GENOMIC DNA]</scope>
</reference>
<dbReference type="AlphaFoldDB" id="A0AAV2EFT5"/>
<protein>
    <submittedName>
        <fullName evidence="2">Uncharacterized protein</fullName>
    </submittedName>
</protein>
<accession>A0AAV2EFT5</accession>
<proteinExistence type="predicted"/>